<organism evidence="2 3">
    <name type="scientific">Nocardia tenerifensis</name>
    <dbReference type="NCBI Taxonomy" id="228006"/>
    <lineage>
        <taxon>Bacteria</taxon>
        <taxon>Bacillati</taxon>
        <taxon>Actinomycetota</taxon>
        <taxon>Actinomycetes</taxon>
        <taxon>Mycobacteriales</taxon>
        <taxon>Nocardiaceae</taxon>
        <taxon>Nocardia</taxon>
    </lineage>
</organism>
<keyword evidence="3" id="KW-1185">Reference proteome</keyword>
<dbReference type="AlphaFoldDB" id="A0A318KDU1"/>
<evidence type="ECO:0000313" key="3">
    <source>
        <dbReference type="Proteomes" id="UP000247569"/>
    </source>
</evidence>
<evidence type="ECO:0000256" key="1">
    <source>
        <dbReference type="SAM" id="MobiDB-lite"/>
    </source>
</evidence>
<sequence>MTQLRDTLGGVGFRDWKQAVSHGDSDRAIAARMGTNQMRVARHLSDTPVAETVIAFSRTYGVSPVEGLIAAGFLTRAEVQRAAVREALQEATGAELAEEVGRRLVAETTPNTPPRSRRERLSKGLREE</sequence>
<proteinExistence type="predicted"/>
<comment type="caution">
    <text evidence="2">The sequence shown here is derived from an EMBL/GenBank/DDBJ whole genome shotgun (WGS) entry which is preliminary data.</text>
</comment>
<gene>
    <name evidence="2" type="ORF">DFR70_102939</name>
</gene>
<evidence type="ECO:0000313" key="2">
    <source>
        <dbReference type="EMBL" id="PXX69250.1"/>
    </source>
</evidence>
<feature type="compositionally biased region" description="Basic and acidic residues" evidence="1">
    <location>
        <begin position="119"/>
        <end position="128"/>
    </location>
</feature>
<feature type="region of interest" description="Disordered" evidence="1">
    <location>
        <begin position="99"/>
        <end position="128"/>
    </location>
</feature>
<dbReference type="EMBL" id="QJKF01000002">
    <property type="protein sequence ID" value="PXX69250.1"/>
    <property type="molecule type" value="Genomic_DNA"/>
</dbReference>
<reference evidence="2 3" key="1">
    <citation type="submission" date="2018-05" db="EMBL/GenBank/DDBJ databases">
        <title>Genomic Encyclopedia of Type Strains, Phase IV (KMG-IV): sequencing the most valuable type-strain genomes for metagenomic binning, comparative biology and taxonomic classification.</title>
        <authorList>
            <person name="Goeker M."/>
        </authorList>
    </citation>
    <scope>NUCLEOTIDE SEQUENCE [LARGE SCALE GENOMIC DNA]</scope>
    <source>
        <strain evidence="2 3">DSM 44704</strain>
    </source>
</reference>
<evidence type="ECO:0008006" key="4">
    <source>
        <dbReference type="Google" id="ProtNLM"/>
    </source>
</evidence>
<name>A0A318KDU1_9NOCA</name>
<dbReference type="Proteomes" id="UP000247569">
    <property type="component" value="Unassembled WGS sequence"/>
</dbReference>
<accession>A0A318KDU1</accession>
<protein>
    <recommendedName>
        <fullName evidence="4">Helix-turn-helix protein</fullName>
    </recommendedName>
</protein>